<keyword evidence="10 11" id="KW-0472">Membrane</keyword>
<protein>
    <submittedName>
        <fullName evidence="13">Peptidase M48</fullName>
    </submittedName>
</protein>
<evidence type="ECO:0000256" key="4">
    <source>
        <dbReference type="ARBA" id="ARBA00022692"/>
    </source>
</evidence>
<dbReference type="GO" id="GO:0046872">
    <property type="term" value="F:metal ion binding"/>
    <property type="evidence" value="ECO:0007669"/>
    <property type="project" value="UniProtKB-KW"/>
</dbReference>
<keyword evidence="7" id="KW-0862">Zinc</keyword>
<comment type="cofactor">
    <cofactor evidence="1">
        <name>Zn(2+)</name>
        <dbReference type="ChEBI" id="CHEBI:29105"/>
    </cofactor>
</comment>
<sequence>MNFFERQDQARRRTRLLVVLFALAVISIILTINLAALAVLGLGTDPQGRLVSPDVLREHGWMLVWISFLTAGAIALASLFRILTLRGGGGQVAQGLGGVLVPPDTTDPQLLRLRNVVEEMSIAAGVPVPQIYVLEQEAGINAFAAGYSPADAAVAVTRGTLETLSRAELQGVIAHEFSHILNGDMRLNVRLIGILFGILALAMLGRLLLAARRARASRETAVVVAVGLALVITGYIGLFFGRLIRASVSRQREFLADASAVQFTRDPAGIAGALKKIGALQAGSTLQSDSEEVGHMLFAAGLSNRLLATHPPLLDRIRAIEPNFDPSELKTLRSSLAHPGARAATPSSAGAAAIASSAGFTASSQPGVEPESSRDASQLIDRIGRPDTSQIEAAARLTRALPEPLARAARSTEWVVPLVCYLLIDAEPEIRDNQLLMIASTLGAESERHVGTLLSTVPSLAADLRIPLLEIAFPSLRRRPESELEQLMTLVDQLIHADGRVEVFEYVLARLLSLQIQDAMAPSRVSHAGGTRLRQEPAAIHDVLLILAIHGNREPTAARAAFAAGLAALNMRPQTHEPIRAVDWPDRLDRALARLDRLRMDEKEQLLRALLACAQYAGVNPTELELLRAISAALHVPMPVLS</sequence>
<feature type="domain" description="Peptidase M48" evidence="12">
    <location>
        <begin position="112"/>
        <end position="321"/>
    </location>
</feature>
<feature type="transmembrane region" description="Helical" evidence="11">
    <location>
        <begin position="62"/>
        <end position="83"/>
    </location>
</feature>
<evidence type="ECO:0000259" key="12">
    <source>
        <dbReference type="Pfam" id="PF01435"/>
    </source>
</evidence>
<keyword evidence="5" id="KW-0479">Metal-binding</keyword>
<dbReference type="PANTHER" id="PTHR43221:SF2">
    <property type="entry name" value="PROTEASE HTPX HOMOLOG"/>
    <property type="match status" value="1"/>
</dbReference>
<dbReference type="PANTHER" id="PTHR43221">
    <property type="entry name" value="PROTEASE HTPX"/>
    <property type="match status" value="1"/>
</dbReference>
<keyword evidence="6" id="KW-0378">Hydrolase</keyword>
<evidence type="ECO:0000256" key="1">
    <source>
        <dbReference type="ARBA" id="ARBA00001947"/>
    </source>
</evidence>
<reference evidence="13 14" key="1">
    <citation type="journal article" date="2020" name="Microorganisms">
        <title>Osmotic Adaptation and Compatible Solute Biosynthesis of Phototrophic Bacteria as Revealed from Genome Analyses.</title>
        <authorList>
            <person name="Imhoff J.F."/>
            <person name="Rahn T."/>
            <person name="Kunzel S."/>
            <person name="Keller A."/>
            <person name="Neulinger S.C."/>
        </authorList>
    </citation>
    <scope>NUCLEOTIDE SEQUENCE [LARGE SCALE GENOMIC DNA]</scope>
    <source>
        <strain evidence="13 14">DSM 21303</strain>
    </source>
</reference>
<keyword evidence="14" id="KW-1185">Reference proteome</keyword>
<evidence type="ECO:0000313" key="13">
    <source>
        <dbReference type="EMBL" id="MBK1643577.1"/>
    </source>
</evidence>
<keyword evidence="2" id="KW-1003">Cell membrane</keyword>
<dbReference type="Pfam" id="PF01435">
    <property type="entry name" value="Peptidase_M48"/>
    <property type="match status" value="1"/>
</dbReference>
<dbReference type="Gene3D" id="3.30.2010.10">
    <property type="entry name" value="Metalloproteases ('zincins'), catalytic domain"/>
    <property type="match status" value="1"/>
</dbReference>
<dbReference type="GO" id="GO:0006508">
    <property type="term" value="P:proteolysis"/>
    <property type="evidence" value="ECO:0007669"/>
    <property type="project" value="UniProtKB-KW"/>
</dbReference>
<dbReference type="GO" id="GO:0004222">
    <property type="term" value="F:metalloendopeptidase activity"/>
    <property type="evidence" value="ECO:0007669"/>
    <property type="project" value="InterPro"/>
</dbReference>
<evidence type="ECO:0000256" key="8">
    <source>
        <dbReference type="ARBA" id="ARBA00022989"/>
    </source>
</evidence>
<feature type="transmembrane region" description="Helical" evidence="11">
    <location>
        <begin position="16"/>
        <end position="42"/>
    </location>
</feature>
<keyword evidence="4 11" id="KW-0812">Transmembrane</keyword>
<feature type="transmembrane region" description="Helical" evidence="11">
    <location>
        <begin position="187"/>
        <end position="209"/>
    </location>
</feature>
<dbReference type="RefSeq" id="WP_200386389.1">
    <property type="nucleotide sequence ID" value="NZ_NRSD01000002.1"/>
</dbReference>
<dbReference type="InterPro" id="IPR001915">
    <property type="entry name" value="Peptidase_M48"/>
</dbReference>
<keyword evidence="3" id="KW-0645">Protease</keyword>
<keyword evidence="8 11" id="KW-1133">Transmembrane helix</keyword>
<dbReference type="InterPro" id="IPR050083">
    <property type="entry name" value="HtpX_protease"/>
</dbReference>
<gene>
    <name evidence="13" type="ORF">CKO25_02665</name>
</gene>
<name>A0A9X1B7E0_9GAMM</name>
<dbReference type="AlphaFoldDB" id="A0A9X1B7E0"/>
<organism evidence="13 14">
    <name type="scientific">Thiocapsa imhoffii</name>
    <dbReference type="NCBI Taxonomy" id="382777"/>
    <lineage>
        <taxon>Bacteria</taxon>
        <taxon>Pseudomonadati</taxon>
        <taxon>Pseudomonadota</taxon>
        <taxon>Gammaproteobacteria</taxon>
        <taxon>Chromatiales</taxon>
        <taxon>Chromatiaceae</taxon>
        <taxon>Thiocapsa</taxon>
    </lineage>
</organism>
<dbReference type="CDD" id="cd07340">
    <property type="entry name" value="M48B_Htpx_like"/>
    <property type="match status" value="1"/>
</dbReference>
<proteinExistence type="predicted"/>
<evidence type="ECO:0000256" key="9">
    <source>
        <dbReference type="ARBA" id="ARBA00023049"/>
    </source>
</evidence>
<evidence type="ECO:0000256" key="5">
    <source>
        <dbReference type="ARBA" id="ARBA00022723"/>
    </source>
</evidence>
<dbReference type="Proteomes" id="UP001138802">
    <property type="component" value="Unassembled WGS sequence"/>
</dbReference>
<feature type="transmembrane region" description="Helical" evidence="11">
    <location>
        <begin position="221"/>
        <end position="244"/>
    </location>
</feature>
<evidence type="ECO:0000256" key="7">
    <source>
        <dbReference type="ARBA" id="ARBA00022833"/>
    </source>
</evidence>
<evidence type="ECO:0000256" key="6">
    <source>
        <dbReference type="ARBA" id="ARBA00022801"/>
    </source>
</evidence>
<keyword evidence="9" id="KW-0482">Metalloprotease</keyword>
<accession>A0A9X1B7E0</accession>
<comment type="caution">
    <text evidence="13">The sequence shown here is derived from an EMBL/GenBank/DDBJ whole genome shotgun (WGS) entry which is preliminary data.</text>
</comment>
<evidence type="ECO:0000256" key="2">
    <source>
        <dbReference type="ARBA" id="ARBA00022475"/>
    </source>
</evidence>
<evidence type="ECO:0000256" key="11">
    <source>
        <dbReference type="SAM" id="Phobius"/>
    </source>
</evidence>
<evidence type="ECO:0000313" key="14">
    <source>
        <dbReference type="Proteomes" id="UP001138802"/>
    </source>
</evidence>
<evidence type="ECO:0000256" key="10">
    <source>
        <dbReference type="ARBA" id="ARBA00023136"/>
    </source>
</evidence>
<evidence type="ECO:0000256" key="3">
    <source>
        <dbReference type="ARBA" id="ARBA00022670"/>
    </source>
</evidence>
<dbReference type="EMBL" id="NRSD01000002">
    <property type="protein sequence ID" value="MBK1643577.1"/>
    <property type="molecule type" value="Genomic_DNA"/>
</dbReference>